<evidence type="ECO:0000256" key="5">
    <source>
        <dbReference type="ARBA" id="ARBA00023270"/>
    </source>
</evidence>
<keyword evidence="9" id="KW-1185">Reference proteome</keyword>
<dbReference type="UniPathway" id="UPA00002">
    <property type="reaction ID" value="UER00468"/>
</dbReference>
<evidence type="ECO:0000256" key="8">
    <source>
        <dbReference type="ARBA" id="ARBA00048791"/>
    </source>
</evidence>
<evidence type="ECO:0000313" key="9">
    <source>
        <dbReference type="Proteomes" id="UP000504612"/>
    </source>
</evidence>
<evidence type="ECO:0000256" key="1">
    <source>
        <dbReference type="ARBA" id="ARBA00004816"/>
    </source>
</evidence>
<evidence type="ECO:0000313" key="10">
    <source>
        <dbReference type="RefSeq" id="XP_026534426.1"/>
    </source>
</evidence>
<dbReference type="Gene3D" id="3.20.20.70">
    <property type="entry name" value="Aldolase class I"/>
    <property type="match status" value="2"/>
</dbReference>
<dbReference type="GeneID" id="113419336"/>
<dbReference type="GO" id="GO:0005737">
    <property type="term" value="C:cytoplasm"/>
    <property type="evidence" value="ECO:0007669"/>
    <property type="project" value="InterPro"/>
</dbReference>
<dbReference type="KEGG" id="nss:113419336"/>
<dbReference type="SUPFAM" id="SSF51569">
    <property type="entry name" value="Aldolase"/>
    <property type="match status" value="1"/>
</dbReference>
<evidence type="ECO:0000256" key="3">
    <source>
        <dbReference type="ARBA" id="ARBA00012515"/>
    </source>
</evidence>
<dbReference type="CTD" id="51071"/>
<keyword evidence="4" id="KW-0456">Lyase</keyword>
<protein>
    <recommendedName>
        <fullName evidence="3">deoxyribose-phosphate aldolase</fullName>
        <ecNumber evidence="3">4.1.2.4</ecNumber>
    </recommendedName>
    <alternativeName>
        <fullName evidence="7">2-deoxy-D-ribose 5-phosphate aldolase</fullName>
    </alternativeName>
    <alternativeName>
        <fullName evidence="6">Phosphodeoxyriboaldolase</fullName>
    </alternativeName>
</protein>
<accession>A0A6J1UTX5</accession>
<dbReference type="InterPro" id="IPR011343">
    <property type="entry name" value="DeoC"/>
</dbReference>
<comment type="similarity">
    <text evidence="2">Belongs to the DeoC/FbaB aldolase family. DeoC type 2 subfamily.</text>
</comment>
<evidence type="ECO:0000256" key="6">
    <source>
        <dbReference type="ARBA" id="ARBA00031814"/>
    </source>
</evidence>
<proteinExistence type="inferred from homology"/>
<dbReference type="RefSeq" id="XP_026534426.1">
    <property type="nucleotide sequence ID" value="XM_026678641.1"/>
</dbReference>
<dbReference type="GO" id="GO:0004139">
    <property type="term" value="F:deoxyribose-phosphate aldolase activity"/>
    <property type="evidence" value="ECO:0007669"/>
    <property type="project" value="UniProtKB-EC"/>
</dbReference>
<dbReference type="Proteomes" id="UP000504612">
    <property type="component" value="Unplaced"/>
</dbReference>
<evidence type="ECO:0000256" key="2">
    <source>
        <dbReference type="ARBA" id="ARBA00009473"/>
    </source>
</evidence>
<dbReference type="GO" id="GO:0009264">
    <property type="term" value="P:deoxyribonucleotide catabolic process"/>
    <property type="evidence" value="ECO:0007669"/>
    <property type="project" value="InterPro"/>
</dbReference>
<evidence type="ECO:0000256" key="7">
    <source>
        <dbReference type="ARBA" id="ARBA00032755"/>
    </source>
</evidence>
<comment type="catalytic activity">
    <reaction evidence="8">
        <text>2-deoxy-D-ribose 5-phosphate = D-glyceraldehyde 3-phosphate + acetaldehyde</text>
        <dbReference type="Rhea" id="RHEA:12821"/>
        <dbReference type="ChEBI" id="CHEBI:15343"/>
        <dbReference type="ChEBI" id="CHEBI:59776"/>
        <dbReference type="ChEBI" id="CHEBI:62877"/>
        <dbReference type="EC" id="4.1.2.4"/>
    </reaction>
</comment>
<dbReference type="AlphaFoldDB" id="A0A6J1UTX5"/>
<dbReference type="InterPro" id="IPR013785">
    <property type="entry name" value="Aldolase_TIM"/>
</dbReference>
<sequence>MAANNPGIELDLTWLARVRVNHPAVLKRAAQIETQRSMKKNWLAAWLLRAVTCIDLTTLSGDDTPCSVCRLCHKAKRPIREDLLQALKMGDKGITTAAVCVYPARVADAVKALKSTGCHIPVASVAAGFPAGQTPLKTRLEEIQLAVEDGAQEIDIVINRTFVLTGQWEGSDFIKTSTGKEAVNATFPVGLVMVRAIRDYYWKTGYKVGFKPAGGIRKAKEALIWLSLMKEELGEEWLKPELFRLGASTLLGDIERQIYYHVTGRYPASYDLPMA</sequence>
<dbReference type="SMART" id="SM01133">
    <property type="entry name" value="DeoC"/>
    <property type="match status" value="1"/>
</dbReference>
<dbReference type="GO" id="GO:0016052">
    <property type="term" value="P:carbohydrate catabolic process"/>
    <property type="evidence" value="ECO:0007669"/>
    <property type="project" value="TreeGrafter"/>
</dbReference>
<organism evidence="9 10">
    <name type="scientific">Notechis scutatus</name>
    <name type="common">mainland tiger snake</name>
    <dbReference type="NCBI Taxonomy" id="8663"/>
    <lineage>
        <taxon>Eukaryota</taxon>
        <taxon>Metazoa</taxon>
        <taxon>Chordata</taxon>
        <taxon>Craniata</taxon>
        <taxon>Vertebrata</taxon>
        <taxon>Euteleostomi</taxon>
        <taxon>Lepidosauria</taxon>
        <taxon>Squamata</taxon>
        <taxon>Bifurcata</taxon>
        <taxon>Unidentata</taxon>
        <taxon>Episquamata</taxon>
        <taxon>Toxicofera</taxon>
        <taxon>Serpentes</taxon>
        <taxon>Colubroidea</taxon>
        <taxon>Elapidae</taxon>
        <taxon>Hydrophiinae</taxon>
        <taxon>Notechis</taxon>
    </lineage>
</organism>
<evidence type="ECO:0000256" key="4">
    <source>
        <dbReference type="ARBA" id="ARBA00023239"/>
    </source>
</evidence>
<name>A0A6J1UTX5_9SAUR</name>
<keyword evidence="5" id="KW-0704">Schiff base</keyword>
<gene>
    <name evidence="10" type="primary">DERA</name>
</gene>
<dbReference type="PANTHER" id="PTHR10889">
    <property type="entry name" value="DEOXYRIBOSE-PHOSPHATE ALDOLASE"/>
    <property type="match status" value="1"/>
</dbReference>
<dbReference type="GO" id="GO:0046386">
    <property type="term" value="P:deoxyribose phosphate catabolic process"/>
    <property type="evidence" value="ECO:0007669"/>
    <property type="project" value="UniProtKB-UniPathway"/>
</dbReference>
<comment type="pathway">
    <text evidence="1">Carbohydrate degradation; 2-deoxy-D-ribose 1-phosphate degradation; D-glyceraldehyde 3-phosphate and acetaldehyde from 2-deoxy-alpha-D-ribose 1-phosphate: step 2/2.</text>
</comment>
<dbReference type="InterPro" id="IPR002915">
    <property type="entry name" value="DeoC/FbaB/LacD_aldolase"/>
</dbReference>
<dbReference type="PANTHER" id="PTHR10889:SF3">
    <property type="entry name" value="DEOXYRIBOSE-PHOSPHATE ALDOLASE"/>
    <property type="match status" value="1"/>
</dbReference>
<reference evidence="10" key="1">
    <citation type="submission" date="2025-08" db="UniProtKB">
        <authorList>
            <consortium name="RefSeq"/>
        </authorList>
    </citation>
    <scope>IDENTIFICATION</scope>
</reference>
<dbReference type="FunFam" id="3.20.20.70:FF:000209">
    <property type="entry name" value="Deoxyribose-phosphate aldolase (putative)"/>
    <property type="match status" value="1"/>
</dbReference>
<dbReference type="EC" id="4.1.2.4" evidence="3"/>